<keyword evidence="2" id="KW-1185">Reference proteome</keyword>
<dbReference type="AlphaFoldDB" id="A0A8J5IVT0"/>
<name>A0A8J5IVT0_9STRA</name>
<accession>A0A8J5IVT0</accession>
<comment type="caution">
    <text evidence="1">The sequence shown here is derived from an EMBL/GenBank/DDBJ whole genome shotgun (WGS) entry which is preliminary data.</text>
</comment>
<protein>
    <submittedName>
        <fullName evidence="1">Uncharacterized protein</fullName>
    </submittedName>
</protein>
<organism evidence="1 2">
    <name type="scientific">Phytophthora aleatoria</name>
    <dbReference type="NCBI Taxonomy" id="2496075"/>
    <lineage>
        <taxon>Eukaryota</taxon>
        <taxon>Sar</taxon>
        <taxon>Stramenopiles</taxon>
        <taxon>Oomycota</taxon>
        <taxon>Peronosporomycetes</taxon>
        <taxon>Peronosporales</taxon>
        <taxon>Peronosporaceae</taxon>
        <taxon>Phytophthora</taxon>
    </lineage>
</organism>
<dbReference type="Proteomes" id="UP000709295">
    <property type="component" value="Unassembled WGS sequence"/>
</dbReference>
<evidence type="ECO:0000313" key="1">
    <source>
        <dbReference type="EMBL" id="KAG6975474.1"/>
    </source>
</evidence>
<evidence type="ECO:0000313" key="2">
    <source>
        <dbReference type="Proteomes" id="UP000709295"/>
    </source>
</evidence>
<dbReference type="EMBL" id="JAENGY010000061">
    <property type="protein sequence ID" value="KAG6975474.1"/>
    <property type="molecule type" value="Genomic_DNA"/>
</dbReference>
<reference evidence="1" key="1">
    <citation type="submission" date="2021-01" db="EMBL/GenBank/DDBJ databases">
        <title>Phytophthora aleatoria, a newly-described species from Pinus radiata is distinct from Phytophthora cactorum isolates based on comparative genomics.</title>
        <authorList>
            <person name="Mcdougal R."/>
            <person name="Panda P."/>
            <person name="Williams N."/>
            <person name="Studholme D.J."/>
        </authorList>
    </citation>
    <scope>NUCLEOTIDE SEQUENCE</scope>
    <source>
        <strain evidence="1">NZFS 4037</strain>
    </source>
</reference>
<gene>
    <name evidence="1" type="ORF">JG688_00002353</name>
</gene>
<sequence>MADVDWEDLTRKVAEIHRAVYQNSYGRFIAWVVLYKPHLVSPAFALRLSDVPSLSFKQLRKRLKPDFELPDCSVAALWVLWQCGNADKKTPPLRILDGRDMPNRNQQKRLSGSRYLMRMVEEEAQRTGSWCSHQSVEAVVKTFAACEKSVDVPRLTTNNRRRRRRQLSWTSVVALHRRASKQKAT</sequence>
<proteinExistence type="predicted"/>